<dbReference type="RefSeq" id="WP_181194451.1">
    <property type="nucleotide sequence ID" value="NZ_JABFEE010000003.1"/>
</dbReference>
<feature type="region of interest" description="Disordered" evidence="1">
    <location>
        <begin position="108"/>
        <end position="134"/>
    </location>
</feature>
<reference evidence="2 3" key="1">
    <citation type="submission" date="2020-05" db="EMBL/GenBank/DDBJ databases">
        <title>Descriptions of Corynebacterium xxxx sp. nov., Corynebacterium yyyy sp. nov. and Corynebacterium zzzz sp. nov.</title>
        <authorList>
            <person name="Zhang G."/>
        </authorList>
    </citation>
    <scope>NUCLEOTIDE SEQUENCE [LARGE SCALE GENOMIC DNA]</scope>
    <source>
        <strain evidence="3">zg-915</strain>
    </source>
</reference>
<accession>A0A838CJ83</accession>
<dbReference type="Proteomes" id="UP000581408">
    <property type="component" value="Unassembled WGS sequence"/>
</dbReference>
<proteinExistence type="predicted"/>
<comment type="caution">
    <text evidence="2">The sequence shown here is derived from an EMBL/GenBank/DDBJ whole genome shotgun (WGS) entry which is preliminary data.</text>
</comment>
<protein>
    <submittedName>
        <fullName evidence="2">Uncharacterized protein</fullName>
    </submittedName>
</protein>
<dbReference type="EMBL" id="JABFEE010000003">
    <property type="protein sequence ID" value="MBA1835035.1"/>
    <property type="molecule type" value="Genomic_DNA"/>
</dbReference>
<dbReference type="Pfam" id="PF19460">
    <property type="entry name" value="DUF5997"/>
    <property type="match status" value="1"/>
</dbReference>
<organism evidence="2 3">
    <name type="scientific">Corynebacterium wankanglinii</name>
    <dbReference type="NCBI Taxonomy" id="2735136"/>
    <lineage>
        <taxon>Bacteria</taxon>
        <taxon>Bacillati</taxon>
        <taxon>Actinomycetota</taxon>
        <taxon>Actinomycetes</taxon>
        <taxon>Mycobacteriales</taxon>
        <taxon>Corynebacteriaceae</taxon>
        <taxon>Corynebacterium</taxon>
    </lineage>
</organism>
<name>A0A838CJ83_9CORY</name>
<feature type="compositionally biased region" description="Low complexity" evidence="1">
    <location>
        <begin position="115"/>
        <end position="128"/>
    </location>
</feature>
<dbReference type="InterPro" id="IPR046039">
    <property type="entry name" value="DUF5997"/>
</dbReference>
<gene>
    <name evidence="2" type="ORF">HMC16_04720</name>
</gene>
<sequence>MTDQTPSGTAMKPVTAAKKLGIYLPATPQEFQDGAVTHAELRELQDNPPQWLQELRLRGPHPRPEVARKLGISVTALKNAGVDQAMTTDEIRALLDDQPEWLQKARATLAEQRGHSGAHSDGAGAAGETEADEN</sequence>
<dbReference type="AlphaFoldDB" id="A0A838CJ83"/>
<evidence type="ECO:0000313" key="2">
    <source>
        <dbReference type="EMBL" id="MBA1835035.1"/>
    </source>
</evidence>
<evidence type="ECO:0000313" key="3">
    <source>
        <dbReference type="Proteomes" id="UP000581408"/>
    </source>
</evidence>
<evidence type="ECO:0000256" key="1">
    <source>
        <dbReference type="SAM" id="MobiDB-lite"/>
    </source>
</evidence>